<dbReference type="InterPro" id="IPR035437">
    <property type="entry name" value="SNase_OB-fold_sf"/>
</dbReference>
<dbReference type="GO" id="GO:0005739">
    <property type="term" value="C:mitochondrion"/>
    <property type="evidence" value="ECO:0007669"/>
    <property type="project" value="TreeGrafter"/>
</dbReference>
<keyword evidence="5" id="KW-0106">Calcium</keyword>
<dbReference type="PANTHER" id="PTHR12302">
    <property type="entry name" value="EBNA2 BINDING PROTEIN P100"/>
    <property type="match status" value="1"/>
</dbReference>
<gene>
    <name evidence="9" type="ORF">SPPG_03730</name>
</gene>
<dbReference type="PROSITE" id="PS50830">
    <property type="entry name" value="TNASE_3"/>
    <property type="match status" value="1"/>
</dbReference>
<name>A0A0L0HHQ0_SPIPD</name>
<dbReference type="GO" id="GO:0016787">
    <property type="term" value="F:hydrolase activity"/>
    <property type="evidence" value="ECO:0007669"/>
    <property type="project" value="UniProtKB-KW"/>
</dbReference>
<comment type="similarity">
    <text evidence="1">Belongs to the LCL3 family.</text>
</comment>
<protein>
    <recommendedName>
        <fullName evidence="8">TNase-like domain-containing protein</fullName>
    </recommendedName>
</protein>
<keyword evidence="7" id="KW-0812">Transmembrane</keyword>
<dbReference type="Pfam" id="PF00565">
    <property type="entry name" value="SNase"/>
    <property type="match status" value="1"/>
</dbReference>
<dbReference type="AlphaFoldDB" id="A0A0L0HHQ0"/>
<keyword evidence="2" id="KW-0540">Nuclease</keyword>
<evidence type="ECO:0000313" key="10">
    <source>
        <dbReference type="Proteomes" id="UP000053201"/>
    </source>
</evidence>
<dbReference type="InParanoid" id="A0A0L0HHQ0"/>
<dbReference type="OrthoDB" id="430293at2759"/>
<keyword evidence="3" id="KW-0255">Endonuclease</keyword>
<evidence type="ECO:0000256" key="1">
    <source>
        <dbReference type="ARBA" id="ARBA00005435"/>
    </source>
</evidence>
<dbReference type="SUPFAM" id="SSF50199">
    <property type="entry name" value="Staphylococcal nuclease"/>
    <property type="match status" value="1"/>
</dbReference>
<dbReference type="GO" id="GO:0004519">
    <property type="term" value="F:endonuclease activity"/>
    <property type="evidence" value="ECO:0007669"/>
    <property type="project" value="UniProtKB-KW"/>
</dbReference>
<keyword evidence="4" id="KW-0378">Hydrolase</keyword>
<dbReference type="PANTHER" id="PTHR12302:SF3">
    <property type="entry name" value="SERINE_THREONINE-PROTEIN KINASE 31"/>
    <property type="match status" value="1"/>
</dbReference>
<dbReference type="OMA" id="IYHTPGG"/>
<reference evidence="9 10" key="1">
    <citation type="submission" date="2009-08" db="EMBL/GenBank/DDBJ databases">
        <title>The Genome Sequence of Spizellomyces punctatus strain DAOM BR117.</title>
        <authorList>
            <consortium name="The Broad Institute Genome Sequencing Platform"/>
            <person name="Russ C."/>
            <person name="Cuomo C."/>
            <person name="Shea T."/>
            <person name="Young S.K."/>
            <person name="Zeng Q."/>
            <person name="Koehrsen M."/>
            <person name="Haas B."/>
            <person name="Borodovsky M."/>
            <person name="Guigo R."/>
            <person name="Alvarado L."/>
            <person name="Berlin A."/>
            <person name="Bochicchio J."/>
            <person name="Borenstein D."/>
            <person name="Chapman S."/>
            <person name="Chen Z."/>
            <person name="Engels R."/>
            <person name="Freedman E."/>
            <person name="Gellesch M."/>
            <person name="Goldberg J."/>
            <person name="Griggs A."/>
            <person name="Gujja S."/>
            <person name="Heiman D."/>
            <person name="Hepburn T."/>
            <person name="Howarth C."/>
            <person name="Jen D."/>
            <person name="Larson L."/>
            <person name="Lewis B."/>
            <person name="Mehta T."/>
            <person name="Park D."/>
            <person name="Pearson M."/>
            <person name="Roberts A."/>
            <person name="Saif S."/>
            <person name="Shenoy N."/>
            <person name="Sisk P."/>
            <person name="Stolte C."/>
            <person name="Sykes S."/>
            <person name="Thomson T."/>
            <person name="Walk T."/>
            <person name="White J."/>
            <person name="Yandava C."/>
            <person name="Burger G."/>
            <person name="Gray M.W."/>
            <person name="Holland P.W.H."/>
            <person name="King N."/>
            <person name="Lang F.B.F."/>
            <person name="Roger A.J."/>
            <person name="Ruiz-Trillo I."/>
            <person name="Lander E."/>
            <person name="Nusbaum C."/>
        </authorList>
    </citation>
    <scope>NUCLEOTIDE SEQUENCE [LARGE SCALE GENOMIC DNA]</scope>
    <source>
        <strain evidence="9 10">DAOM BR117</strain>
    </source>
</reference>
<feature type="region of interest" description="Disordered" evidence="6">
    <location>
        <begin position="236"/>
        <end position="255"/>
    </location>
</feature>
<feature type="transmembrane region" description="Helical" evidence="7">
    <location>
        <begin position="43"/>
        <end position="60"/>
    </location>
</feature>
<keyword evidence="7" id="KW-1133">Transmembrane helix</keyword>
<dbReference type="SMART" id="SM00318">
    <property type="entry name" value="SNc"/>
    <property type="match status" value="1"/>
</dbReference>
<feature type="domain" description="TNase-like" evidence="8">
    <location>
        <begin position="83"/>
        <end position="239"/>
    </location>
</feature>
<sequence length="255" mass="29064">MTQAKNAQNDEQEQGDWLSTLFANGDKTRPAATGDTRAFHTSHHALLGGTLAAVAVAILVHPRSWRRYKTADYMTPPVIQSRRKLYGICTDVKDNDNFRLYHTPLVYRALGKKVPTTRKELQNETIHVRLAGIDAPEGAHFGMTAQPFHVESKEWLSTRLKGQRVVIKPLRRDHYGRMVCMAWTYRPFWPFLRNVSLDMLQAGYATLYEQAGAEYDGMLLKFQKAEMKARASKKGMWGSSEPFVSPAQHKKTRSR</sequence>
<accession>A0A0L0HHQ0</accession>
<evidence type="ECO:0000313" key="9">
    <source>
        <dbReference type="EMBL" id="KND00603.1"/>
    </source>
</evidence>
<evidence type="ECO:0000256" key="4">
    <source>
        <dbReference type="ARBA" id="ARBA00022801"/>
    </source>
</evidence>
<evidence type="ECO:0000256" key="6">
    <source>
        <dbReference type="SAM" id="MobiDB-lite"/>
    </source>
</evidence>
<dbReference type="eggNOG" id="ENOG502S1U4">
    <property type="taxonomic scope" value="Eukaryota"/>
</dbReference>
<keyword evidence="10" id="KW-1185">Reference proteome</keyword>
<evidence type="ECO:0000256" key="3">
    <source>
        <dbReference type="ARBA" id="ARBA00022759"/>
    </source>
</evidence>
<evidence type="ECO:0000256" key="7">
    <source>
        <dbReference type="SAM" id="Phobius"/>
    </source>
</evidence>
<keyword evidence="7" id="KW-0472">Membrane</keyword>
<dbReference type="STRING" id="645134.A0A0L0HHQ0"/>
<dbReference type="Proteomes" id="UP000053201">
    <property type="component" value="Unassembled WGS sequence"/>
</dbReference>
<dbReference type="FunCoup" id="A0A0L0HHQ0">
    <property type="interactions" value="3"/>
</dbReference>
<dbReference type="RefSeq" id="XP_016608642.1">
    <property type="nucleotide sequence ID" value="XM_016751980.1"/>
</dbReference>
<dbReference type="Gene3D" id="2.40.50.90">
    <property type="match status" value="1"/>
</dbReference>
<dbReference type="VEuPathDB" id="FungiDB:SPPG_03730"/>
<evidence type="ECO:0000256" key="2">
    <source>
        <dbReference type="ARBA" id="ARBA00022722"/>
    </source>
</evidence>
<dbReference type="GeneID" id="27687223"/>
<evidence type="ECO:0000259" key="8">
    <source>
        <dbReference type="PROSITE" id="PS50830"/>
    </source>
</evidence>
<dbReference type="EMBL" id="KQ257455">
    <property type="protein sequence ID" value="KND00603.1"/>
    <property type="molecule type" value="Genomic_DNA"/>
</dbReference>
<organism evidence="9 10">
    <name type="scientific">Spizellomyces punctatus (strain DAOM BR117)</name>
    <dbReference type="NCBI Taxonomy" id="645134"/>
    <lineage>
        <taxon>Eukaryota</taxon>
        <taxon>Fungi</taxon>
        <taxon>Fungi incertae sedis</taxon>
        <taxon>Chytridiomycota</taxon>
        <taxon>Chytridiomycota incertae sedis</taxon>
        <taxon>Chytridiomycetes</taxon>
        <taxon>Spizellomycetales</taxon>
        <taxon>Spizellomycetaceae</taxon>
        <taxon>Spizellomyces</taxon>
    </lineage>
</organism>
<evidence type="ECO:0000256" key="5">
    <source>
        <dbReference type="ARBA" id="ARBA00022837"/>
    </source>
</evidence>
<proteinExistence type="inferred from homology"/>
<dbReference type="InterPro" id="IPR016071">
    <property type="entry name" value="Staphylococal_nuclease_OB-fold"/>
</dbReference>